<dbReference type="KEGG" id="bpip:BPP43_11070"/>
<organism evidence="8 9">
    <name type="scientific">Brachyspira pilosicoli P43/6/78</name>
    <dbReference type="NCBI Taxonomy" id="1042417"/>
    <lineage>
        <taxon>Bacteria</taxon>
        <taxon>Pseudomonadati</taxon>
        <taxon>Spirochaetota</taxon>
        <taxon>Spirochaetia</taxon>
        <taxon>Brachyspirales</taxon>
        <taxon>Brachyspiraceae</taxon>
        <taxon>Brachyspira</taxon>
    </lineage>
</organism>
<keyword evidence="6" id="KW-0411">Iron-sulfur</keyword>
<dbReference type="PROSITE" id="PS00198">
    <property type="entry name" value="4FE4S_FER_1"/>
    <property type="match status" value="1"/>
</dbReference>
<evidence type="ECO:0000313" key="9">
    <source>
        <dbReference type="Proteomes" id="UP000010793"/>
    </source>
</evidence>
<accession>A0A3B6VRN6</accession>
<dbReference type="InterPro" id="IPR017900">
    <property type="entry name" value="4Fe4S_Fe_S_CS"/>
</dbReference>
<dbReference type="Gene3D" id="3.30.70.20">
    <property type="match status" value="1"/>
</dbReference>
<keyword evidence="4" id="KW-0249">Electron transport</keyword>
<evidence type="ECO:0000256" key="5">
    <source>
        <dbReference type="ARBA" id="ARBA00023004"/>
    </source>
</evidence>
<dbReference type="Proteomes" id="UP000010793">
    <property type="component" value="Chromosome"/>
</dbReference>
<dbReference type="Gene3D" id="3.40.50.360">
    <property type="match status" value="1"/>
</dbReference>
<sequence>MNKNAIIYYFSGTGNTEKIVNEYKKNFEENNINITIYKVTDNFDNLPNPNDYDYVGLAYPIHGFNAPYPIFDLIKLFPQSKDKKIFILKTSGEPLSINNISSEPLMARLNKKGYILTNEYHYVMPYNLVFRHTDEMASKMWKAAKQLCAIDLKEILENKQVFLKKFPFGRFIAFLFRIEHPAMKVNGNLFKVKNICTHCNLCVKKCPVNNIYNDDNGNIKFKNKCVMCASCAFRCPVDAINIGILTAWKVNGPYKFENPPTNQKSKHENYCKKAYDRYFKNAEEKIKNNEL</sequence>
<dbReference type="RefSeq" id="WP_015274903.1">
    <property type="nucleotide sequence ID" value="NC_019908.1"/>
</dbReference>
<keyword evidence="2" id="KW-0004">4Fe-4S</keyword>
<protein>
    <submittedName>
        <fullName evidence="8">Iron-sulfur cluster-binding protein</fullName>
    </submittedName>
</protein>
<proteinExistence type="predicted"/>
<evidence type="ECO:0000256" key="2">
    <source>
        <dbReference type="ARBA" id="ARBA00022485"/>
    </source>
</evidence>
<evidence type="ECO:0000256" key="6">
    <source>
        <dbReference type="ARBA" id="ARBA00023014"/>
    </source>
</evidence>
<gene>
    <name evidence="8" type="ORF">BPP43_11070</name>
</gene>
<evidence type="ECO:0000256" key="3">
    <source>
        <dbReference type="ARBA" id="ARBA00022723"/>
    </source>
</evidence>
<keyword evidence="1" id="KW-0813">Transport</keyword>
<evidence type="ECO:0000256" key="4">
    <source>
        <dbReference type="ARBA" id="ARBA00022982"/>
    </source>
</evidence>
<dbReference type="GO" id="GO:0051539">
    <property type="term" value="F:4 iron, 4 sulfur cluster binding"/>
    <property type="evidence" value="ECO:0007669"/>
    <property type="project" value="UniProtKB-KW"/>
</dbReference>
<dbReference type="Pfam" id="PF13187">
    <property type="entry name" value="Fer4_9"/>
    <property type="match status" value="1"/>
</dbReference>
<dbReference type="InterPro" id="IPR029039">
    <property type="entry name" value="Flavoprotein-like_sf"/>
</dbReference>
<evidence type="ECO:0000313" key="8">
    <source>
        <dbReference type="EMBL" id="AGA67374.1"/>
    </source>
</evidence>
<dbReference type="EMBL" id="CP002873">
    <property type="protein sequence ID" value="AGA67374.1"/>
    <property type="molecule type" value="Genomic_DNA"/>
</dbReference>
<dbReference type="GO" id="GO:0046872">
    <property type="term" value="F:metal ion binding"/>
    <property type="evidence" value="ECO:0007669"/>
    <property type="project" value="UniProtKB-KW"/>
</dbReference>
<dbReference type="SUPFAM" id="SSF52218">
    <property type="entry name" value="Flavoproteins"/>
    <property type="match status" value="1"/>
</dbReference>
<dbReference type="PANTHER" id="PTHR42859:SF10">
    <property type="entry name" value="DIMETHYLSULFOXIDE REDUCTASE CHAIN B"/>
    <property type="match status" value="1"/>
</dbReference>
<dbReference type="InterPro" id="IPR050294">
    <property type="entry name" value="RnfB_subfamily"/>
</dbReference>
<keyword evidence="5" id="KW-0408">Iron</keyword>
<dbReference type="PANTHER" id="PTHR42859">
    <property type="entry name" value="OXIDOREDUCTASE"/>
    <property type="match status" value="1"/>
</dbReference>
<reference evidence="8 9" key="1">
    <citation type="journal article" date="2013" name="Genome Announc.">
        <title>Complete Genome Sequence of the Porcine Strain Brachyspira pilosicoli P43/6/78(T.).</title>
        <authorList>
            <person name="Lin C."/>
            <person name="den Bakker H.C."/>
            <person name="Suzuki H."/>
            <person name="Lefebure T."/>
            <person name="Ponnala L."/>
            <person name="Sun Q."/>
            <person name="Stanhope M.J."/>
            <person name="Wiedmann M."/>
            <person name="Duhamel G.E."/>
        </authorList>
    </citation>
    <scope>NUCLEOTIDE SEQUENCE [LARGE SCALE GENOMIC DNA]</scope>
    <source>
        <strain evidence="8 9">P43/6/78</strain>
    </source>
</reference>
<feature type="domain" description="4Fe-4S ferredoxin-type" evidence="7">
    <location>
        <begin position="217"/>
        <end position="245"/>
    </location>
</feature>
<name>A0A3B6VRN6_BRAPL</name>
<dbReference type="AlphaFoldDB" id="A0A3B6VRN6"/>
<dbReference type="NCBIfam" id="NF038196">
    <property type="entry name" value="ferrodoxin_EFR1"/>
    <property type="match status" value="1"/>
</dbReference>
<dbReference type="InterPro" id="IPR017896">
    <property type="entry name" value="4Fe4S_Fe-S-bd"/>
</dbReference>
<dbReference type="InterPro" id="IPR047964">
    <property type="entry name" value="EFR1-like"/>
</dbReference>
<keyword evidence="9" id="KW-1185">Reference proteome</keyword>
<evidence type="ECO:0000259" key="7">
    <source>
        <dbReference type="PROSITE" id="PS51379"/>
    </source>
</evidence>
<dbReference type="PROSITE" id="PS51379">
    <property type="entry name" value="4FE4S_FER_2"/>
    <property type="match status" value="2"/>
</dbReference>
<dbReference type="SUPFAM" id="SSF54862">
    <property type="entry name" value="4Fe-4S ferredoxins"/>
    <property type="match status" value="1"/>
</dbReference>
<evidence type="ECO:0000256" key="1">
    <source>
        <dbReference type="ARBA" id="ARBA00022448"/>
    </source>
</evidence>
<keyword evidence="3" id="KW-0479">Metal-binding</keyword>
<feature type="domain" description="4Fe-4S ferredoxin-type" evidence="7">
    <location>
        <begin position="187"/>
        <end position="216"/>
    </location>
</feature>